<keyword evidence="4" id="KW-0804">Transcription</keyword>
<dbReference type="Pfam" id="PF04545">
    <property type="entry name" value="Sigma70_r4"/>
    <property type="match status" value="1"/>
</dbReference>
<dbReference type="Gene3D" id="1.10.1740.10">
    <property type="match status" value="1"/>
</dbReference>
<dbReference type="InterPro" id="IPR014284">
    <property type="entry name" value="RNA_pol_sigma-70_dom"/>
</dbReference>
<dbReference type="SUPFAM" id="SSF88946">
    <property type="entry name" value="Sigma2 domain of RNA polymerase sigma factors"/>
    <property type="match status" value="1"/>
</dbReference>
<dbReference type="SUPFAM" id="SSF88659">
    <property type="entry name" value="Sigma3 and sigma4 domains of RNA polymerase sigma factors"/>
    <property type="match status" value="1"/>
</dbReference>
<dbReference type="InterPro" id="IPR039425">
    <property type="entry name" value="RNA_pol_sigma-70-like"/>
</dbReference>
<proteinExistence type="inferred from homology"/>
<dbReference type="Proteomes" id="UP001589654">
    <property type="component" value="Unassembled WGS sequence"/>
</dbReference>
<dbReference type="PANTHER" id="PTHR43133">
    <property type="entry name" value="RNA POLYMERASE ECF-TYPE SIGMA FACTO"/>
    <property type="match status" value="1"/>
</dbReference>
<keyword evidence="7" id="KW-1185">Reference proteome</keyword>
<feature type="domain" description="RNA polymerase sigma-70 region 4" evidence="5">
    <location>
        <begin position="165"/>
        <end position="215"/>
    </location>
</feature>
<evidence type="ECO:0000313" key="7">
    <source>
        <dbReference type="Proteomes" id="UP001589654"/>
    </source>
</evidence>
<dbReference type="EMBL" id="JBHMEW010000049">
    <property type="protein sequence ID" value="MFB9211495.1"/>
    <property type="molecule type" value="Genomic_DNA"/>
</dbReference>
<dbReference type="CDD" id="cd06171">
    <property type="entry name" value="Sigma70_r4"/>
    <property type="match status" value="1"/>
</dbReference>
<dbReference type="InterPro" id="IPR013325">
    <property type="entry name" value="RNA_pol_sigma_r2"/>
</dbReference>
<comment type="caution">
    <text evidence="6">The sequence shown here is derived from an EMBL/GenBank/DDBJ whole genome shotgun (WGS) entry which is preliminary data.</text>
</comment>
<evidence type="ECO:0000256" key="1">
    <source>
        <dbReference type="ARBA" id="ARBA00010641"/>
    </source>
</evidence>
<evidence type="ECO:0000256" key="3">
    <source>
        <dbReference type="ARBA" id="ARBA00023082"/>
    </source>
</evidence>
<dbReference type="InterPro" id="IPR013324">
    <property type="entry name" value="RNA_pol_sigma_r3/r4-like"/>
</dbReference>
<protein>
    <submittedName>
        <fullName evidence="6">RNA polymerase sigma factor</fullName>
    </submittedName>
</protein>
<keyword evidence="2" id="KW-0805">Transcription regulation</keyword>
<keyword evidence="3" id="KW-0731">Sigma factor</keyword>
<organism evidence="6 7">
    <name type="scientific">Echinicola jeungdonensis</name>
    <dbReference type="NCBI Taxonomy" id="709343"/>
    <lineage>
        <taxon>Bacteria</taxon>
        <taxon>Pseudomonadati</taxon>
        <taxon>Bacteroidota</taxon>
        <taxon>Cytophagia</taxon>
        <taxon>Cytophagales</taxon>
        <taxon>Cyclobacteriaceae</taxon>
        <taxon>Echinicola</taxon>
    </lineage>
</organism>
<evidence type="ECO:0000313" key="6">
    <source>
        <dbReference type="EMBL" id="MFB9211495.1"/>
    </source>
</evidence>
<reference evidence="6 7" key="1">
    <citation type="submission" date="2024-09" db="EMBL/GenBank/DDBJ databases">
        <authorList>
            <person name="Sun Q."/>
            <person name="Mori K."/>
        </authorList>
    </citation>
    <scope>NUCLEOTIDE SEQUENCE [LARGE SCALE GENOMIC DNA]</scope>
    <source>
        <strain evidence="6 7">CECT 7682</strain>
    </source>
</reference>
<comment type="similarity">
    <text evidence="1">Belongs to the sigma-70 factor family. ECF subfamily.</text>
</comment>
<evidence type="ECO:0000256" key="4">
    <source>
        <dbReference type="ARBA" id="ARBA00023163"/>
    </source>
</evidence>
<dbReference type="Gene3D" id="1.10.10.10">
    <property type="entry name" value="Winged helix-like DNA-binding domain superfamily/Winged helix DNA-binding domain"/>
    <property type="match status" value="1"/>
</dbReference>
<dbReference type="InterPro" id="IPR007630">
    <property type="entry name" value="RNA_pol_sigma70_r4"/>
</dbReference>
<dbReference type="NCBIfam" id="TIGR02937">
    <property type="entry name" value="sigma70-ECF"/>
    <property type="match status" value="1"/>
</dbReference>
<evidence type="ECO:0000256" key="2">
    <source>
        <dbReference type="ARBA" id="ARBA00023015"/>
    </source>
</evidence>
<name>A0ABV5J5K9_9BACT</name>
<accession>A0ABV5J5K9</accession>
<dbReference type="PANTHER" id="PTHR43133:SF46">
    <property type="entry name" value="RNA POLYMERASE SIGMA-70 FACTOR ECF SUBFAMILY"/>
    <property type="match status" value="1"/>
</dbReference>
<dbReference type="RefSeq" id="WP_290247724.1">
    <property type="nucleotide sequence ID" value="NZ_JAUFQT010000001.1"/>
</dbReference>
<sequence>MPFTQNNTFMADVSFENEFEVLVDKKRLDINNPQEFISTGDVDLWNDFRKGNEGAFIRIYHLYANMLYNFGCQICSDHNRVKDSLQDFFIYLREKREKLGPTNSIKPYLLKAFKRRVLEDMKKNHKLMTHGEDFYFKKFPVELSFETKFIQQQFENEQLNQLSVALEKLGEKEREAVYYFYYEGLTYEQIGEIMGFSHISSARRLIYRALSQLRKFMLANLALLLVDIYSS</sequence>
<gene>
    <name evidence="6" type="ORF">ACFFUR_06745</name>
</gene>
<dbReference type="InterPro" id="IPR036388">
    <property type="entry name" value="WH-like_DNA-bd_sf"/>
</dbReference>
<evidence type="ECO:0000259" key="5">
    <source>
        <dbReference type="Pfam" id="PF04545"/>
    </source>
</evidence>